<keyword evidence="4" id="KW-0546">Nucleotide metabolism</keyword>
<dbReference type="AlphaFoldDB" id="A0A0T7H214"/>
<dbReference type="InterPro" id="IPR001564">
    <property type="entry name" value="Nucleoside_diP_kinase"/>
</dbReference>
<sequence length="258" mass="28131">MTFHGLTVYGPEVARSGLTSDLDHFIRGTTDLQIEQRFYSIHSRSSIEAFYTLTGSSGGKHWPLVLDLFDLRPVCATIWVGSNALEVLQSLKGNTQPALAAVGTVRSRFHCDNPVTNLIHVSDSERIMVDELRILRGQSTGEIDDGWVGLNTGDVTHSSLIVLLRLLGAPIDEAPGRESALVHAMAAFEQARLLALGTGVAQPVEDYFMGRQSGLTNLLTTLGRVSNWDHLILQAGLFAMPVWRSVLNGPPFQRSGGR</sequence>
<proteinExistence type="predicted"/>
<dbReference type="GO" id="GO:0004550">
    <property type="term" value="F:nucleoside diphosphate kinase activity"/>
    <property type="evidence" value="ECO:0007669"/>
    <property type="project" value="InterPro"/>
</dbReference>
<evidence type="ECO:0000256" key="1">
    <source>
        <dbReference type="ARBA" id="ARBA00022553"/>
    </source>
</evidence>
<evidence type="ECO:0000256" key="3">
    <source>
        <dbReference type="ARBA" id="ARBA00022777"/>
    </source>
</evidence>
<name>A0A0T7H214_NEOGA</name>
<dbReference type="RefSeq" id="WP_080951334.1">
    <property type="nucleotide sequence ID" value="NZ_CCRH01000027.1"/>
</dbReference>
<gene>
    <name evidence="6" type="ORF">NGAL_HAMBI1145_57390</name>
    <name evidence="7" type="ORF">NGAL_HAMBI1189_50340</name>
</gene>
<dbReference type="OrthoDB" id="8087287at2"/>
<dbReference type="Gene3D" id="3.30.70.141">
    <property type="entry name" value="Nucleoside diphosphate kinase-like domain"/>
    <property type="match status" value="1"/>
</dbReference>
<dbReference type="SUPFAM" id="SSF54919">
    <property type="entry name" value="Nucleoside diphosphate kinase, NDK"/>
    <property type="match status" value="1"/>
</dbReference>
<dbReference type="GO" id="GO:0006241">
    <property type="term" value="P:CTP biosynthetic process"/>
    <property type="evidence" value="ECO:0007669"/>
    <property type="project" value="InterPro"/>
</dbReference>
<dbReference type="InterPro" id="IPR036850">
    <property type="entry name" value="NDK-like_dom_sf"/>
</dbReference>
<feature type="domain" description="Nucleoside diphosphate kinase-like" evidence="5">
    <location>
        <begin position="32"/>
        <end position="134"/>
    </location>
</feature>
<evidence type="ECO:0000313" key="9">
    <source>
        <dbReference type="Proteomes" id="UP000046176"/>
    </source>
</evidence>
<protein>
    <recommendedName>
        <fullName evidence="5">Nucleoside diphosphate kinase-like domain-containing protein</fullName>
    </recommendedName>
</protein>
<organism evidence="7 8">
    <name type="scientific">Neorhizobium galegae bv. officinalis</name>
    <dbReference type="NCBI Taxonomy" id="323656"/>
    <lineage>
        <taxon>Bacteria</taxon>
        <taxon>Pseudomonadati</taxon>
        <taxon>Pseudomonadota</taxon>
        <taxon>Alphaproteobacteria</taxon>
        <taxon>Hyphomicrobiales</taxon>
        <taxon>Rhizobiaceae</taxon>
        <taxon>Rhizobium/Agrobacterium group</taxon>
        <taxon>Neorhizobium</taxon>
    </lineage>
</organism>
<evidence type="ECO:0000259" key="5">
    <source>
        <dbReference type="Pfam" id="PF00334"/>
    </source>
</evidence>
<dbReference type="GO" id="GO:0006228">
    <property type="term" value="P:UTP biosynthetic process"/>
    <property type="evidence" value="ECO:0007669"/>
    <property type="project" value="InterPro"/>
</dbReference>
<dbReference type="InterPro" id="IPR034907">
    <property type="entry name" value="NDK-like_dom"/>
</dbReference>
<accession>A0A0T7H214</accession>
<evidence type="ECO:0000256" key="2">
    <source>
        <dbReference type="ARBA" id="ARBA00022679"/>
    </source>
</evidence>
<keyword evidence="3" id="KW-0418">Kinase</keyword>
<dbReference type="EMBL" id="CCRH01000027">
    <property type="protein sequence ID" value="CDZ41139.1"/>
    <property type="molecule type" value="Genomic_DNA"/>
</dbReference>
<evidence type="ECO:0000313" key="6">
    <source>
        <dbReference type="EMBL" id="CDZ41139.1"/>
    </source>
</evidence>
<dbReference type="Proteomes" id="UP000046176">
    <property type="component" value="Unassembled WGS sequence"/>
</dbReference>
<keyword evidence="1" id="KW-0597">Phosphoprotein</keyword>
<dbReference type="EMBL" id="CCRK01000016">
    <property type="protein sequence ID" value="CDZ53518.1"/>
    <property type="molecule type" value="Genomic_DNA"/>
</dbReference>
<reference evidence="8 9" key="1">
    <citation type="submission" date="2014-08" db="EMBL/GenBank/DDBJ databases">
        <authorList>
            <person name="Chen Y.-H."/>
        </authorList>
    </citation>
    <scope>NUCLEOTIDE SEQUENCE [LARGE SCALE GENOMIC DNA]</scope>
</reference>
<dbReference type="PRINTS" id="PR01243">
    <property type="entry name" value="NUCDPKINASE"/>
</dbReference>
<dbReference type="Pfam" id="PF00334">
    <property type="entry name" value="NDK"/>
    <property type="match status" value="1"/>
</dbReference>
<dbReference type="GO" id="GO:0006183">
    <property type="term" value="P:GTP biosynthetic process"/>
    <property type="evidence" value="ECO:0007669"/>
    <property type="project" value="InterPro"/>
</dbReference>
<dbReference type="Proteomes" id="UP000039660">
    <property type="component" value="Unassembled WGS sequence"/>
</dbReference>
<evidence type="ECO:0000313" key="8">
    <source>
        <dbReference type="Proteomes" id="UP000039660"/>
    </source>
</evidence>
<evidence type="ECO:0000313" key="7">
    <source>
        <dbReference type="EMBL" id="CDZ53518.1"/>
    </source>
</evidence>
<evidence type="ECO:0000256" key="4">
    <source>
        <dbReference type="ARBA" id="ARBA00023080"/>
    </source>
</evidence>
<keyword evidence="2" id="KW-0808">Transferase</keyword>